<feature type="domain" description="Acyl-CoA dehydrogenase/oxidase N-terminal" evidence="2">
    <location>
        <begin position="15"/>
        <end position="112"/>
    </location>
</feature>
<dbReference type="RefSeq" id="WP_346752430.1">
    <property type="nucleotide sequence ID" value="NZ_JAUJEA010000004.1"/>
</dbReference>
<evidence type="ECO:0000259" key="3">
    <source>
        <dbReference type="Pfam" id="PF08028"/>
    </source>
</evidence>
<proteinExistence type="predicted"/>
<evidence type="ECO:0000313" key="5">
    <source>
        <dbReference type="Proteomes" id="UP001172082"/>
    </source>
</evidence>
<dbReference type="PANTHER" id="PTHR43884">
    <property type="entry name" value="ACYL-COA DEHYDROGENASE"/>
    <property type="match status" value="1"/>
</dbReference>
<keyword evidence="1 4" id="KW-0560">Oxidoreductase</keyword>
<organism evidence="4 5">
    <name type="scientific">Splendidivirga corallicola</name>
    <dbReference type="NCBI Taxonomy" id="3051826"/>
    <lineage>
        <taxon>Bacteria</taxon>
        <taxon>Pseudomonadati</taxon>
        <taxon>Bacteroidota</taxon>
        <taxon>Cytophagia</taxon>
        <taxon>Cytophagales</taxon>
        <taxon>Splendidivirgaceae</taxon>
        <taxon>Splendidivirga</taxon>
    </lineage>
</organism>
<dbReference type="InterPro" id="IPR037069">
    <property type="entry name" value="AcylCoA_DH/ox_N_sf"/>
</dbReference>
<evidence type="ECO:0000256" key="1">
    <source>
        <dbReference type="ARBA" id="ARBA00023002"/>
    </source>
</evidence>
<dbReference type="SUPFAM" id="SSF47203">
    <property type="entry name" value="Acyl-CoA dehydrogenase C-terminal domain-like"/>
    <property type="match status" value="1"/>
</dbReference>
<dbReference type="Proteomes" id="UP001172082">
    <property type="component" value="Unassembled WGS sequence"/>
</dbReference>
<dbReference type="Pfam" id="PF02771">
    <property type="entry name" value="Acyl-CoA_dh_N"/>
    <property type="match status" value="1"/>
</dbReference>
<dbReference type="Gene3D" id="2.40.110.10">
    <property type="entry name" value="Butyryl-CoA Dehydrogenase, subunit A, domain 2"/>
    <property type="match status" value="1"/>
</dbReference>
<dbReference type="Pfam" id="PF08028">
    <property type="entry name" value="Acyl-CoA_dh_2"/>
    <property type="match status" value="1"/>
</dbReference>
<accession>A0ABT8KNX4</accession>
<keyword evidence="5" id="KW-1185">Reference proteome</keyword>
<gene>
    <name evidence="4" type="ORF">QQ008_13550</name>
</gene>
<dbReference type="PANTHER" id="PTHR43884:SF12">
    <property type="entry name" value="ISOVALERYL-COA DEHYDROGENASE, MITOCHONDRIAL-RELATED"/>
    <property type="match status" value="1"/>
</dbReference>
<dbReference type="Gene3D" id="1.10.540.10">
    <property type="entry name" value="Acyl-CoA dehydrogenase/oxidase, N-terminal domain"/>
    <property type="match status" value="1"/>
</dbReference>
<sequence>MKTLQLNQTISEEALNSMLTSFKNRAAENDKDGIFVEENYAVLREYQLFSALVPEELGGMGMPFMEMCHLLRKIAQACGSTALAFSMHQHLVAAAVWKYKHKSVGEPMLRKIVEDQLVLVSTGARDWLGSNGEMKRTEGGYLVSANKHFASQSIAGDVAITSAPYLNEKGDWKVLHFSVPLKTKGVSIMNDWDVIGMRGTGSHGISFDSVFVPESAVSLERNRDEFHPVWNVVLTVAMPLIMSVYVGIAERAMELVISKAKNGLGNQEHLKYCVGKLNNRLVAAQTQWEAMYHVTNDFKFPMDQDNSTMILSLKTNVEEACKQTVSEAMESMGGQSFYKKNELERLFRDVQAASFHPLPKWNQYAFTGERILSS</sequence>
<dbReference type="SUPFAM" id="SSF56645">
    <property type="entry name" value="Acyl-CoA dehydrogenase NM domain-like"/>
    <property type="match status" value="1"/>
</dbReference>
<dbReference type="InterPro" id="IPR036250">
    <property type="entry name" value="AcylCo_DH-like_C"/>
</dbReference>
<dbReference type="EMBL" id="JAUJEA010000004">
    <property type="protein sequence ID" value="MDN5202406.1"/>
    <property type="molecule type" value="Genomic_DNA"/>
</dbReference>
<evidence type="ECO:0000313" key="4">
    <source>
        <dbReference type="EMBL" id="MDN5202406.1"/>
    </source>
</evidence>
<protein>
    <submittedName>
        <fullName evidence="4">Acyl-CoA dehydrogenase family protein</fullName>
        <ecNumber evidence="4">1.-.-.-</ecNumber>
    </submittedName>
</protein>
<dbReference type="Gene3D" id="1.20.140.10">
    <property type="entry name" value="Butyryl-CoA Dehydrogenase, subunit A, domain 3"/>
    <property type="match status" value="1"/>
</dbReference>
<dbReference type="InterPro" id="IPR013786">
    <property type="entry name" value="AcylCoA_DH/ox_N"/>
</dbReference>
<dbReference type="GO" id="GO:0016491">
    <property type="term" value="F:oxidoreductase activity"/>
    <property type="evidence" value="ECO:0007669"/>
    <property type="project" value="UniProtKB-KW"/>
</dbReference>
<dbReference type="PIRSF" id="PIRSF016578">
    <property type="entry name" value="HsaA"/>
    <property type="match status" value="1"/>
</dbReference>
<reference evidence="4" key="1">
    <citation type="submission" date="2023-06" db="EMBL/GenBank/DDBJ databases">
        <title>Genomic of Parafulvivirga corallium.</title>
        <authorList>
            <person name="Wang G."/>
        </authorList>
    </citation>
    <scope>NUCLEOTIDE SEQUENCE</scope>
    <source>
        <strain evidence="4">BMA10</strain>
    </source>
</reference>
<dbReference type="EC" id="1.-.-.-" evidence="4"/>
<dbReference type="InterPro" id="IPR046373">
    <property type="entry name" value="Acyl-CoA_Oxase/DH_mid-dom_sf"/>
</dbReference>
<comment type="caution">
    <text evidence="4">The sequence shown here is derived from an EMBL/GenBank/DDBJ whole genome shotgun (WGS) entry which is preliminary data.</text>
</comment>
<dbReference type="InterPro" id="IPR009100">
    <property type="entry name" value="AcylCoA_DH/oxidase_NM_dom_sf"/>
</dbReference>
<name>A0ABT8KNX4_9BACT</name>
<feature type="domain" description="Acyl-CoA dehydrogenase C-terminal" evidence="3">
    <location>
        <begin position="243"/>
        <end position="356"/>
    </location>
</feature>
<dbReference type="InterPro" id="IPR013107">
    <property type="entry name" value="Acyl-CoA_DH_C"/>
</dbReference>
<evidence type="ECO:0000259" key="2">
    <source>
        <dbReference type="Pfam" id="PF02771"/>
    </source>
</evidence>